<feature type="compositionally biased region" description="Polar residues" evidence="1">
    <location>
        <begin position="34"/>
        <end position="50"/>
    </location>
</feature>
<reference evidence="2" key="3">
    <citation type="submission" date="2025-09" db="UniProtKB">
        <authorList>
            <consortium name="Ensembl"/>
        </authorList>
    </citation>
    <scope>IDENTIFICATION</scope>
    <source>
        <strain evidence="2">breed Abyssinian</strain>
    </source>
</reference>
<proteinExistence type="predicted"/>
<accession>A0ABI8AD43</accession>
<dbReference type="Ensembl" id="ENSFCTT00005082854.1">
    <property type="protein sequence ID" value="ENSFCTP00005057110.1"/>
    <property type="gene ID" value="ENSFCTG00005029592.1"/>
</dbReference>
<evidence type="ECO:0000313" key="3">
    <source>
        <dbReference type="Proteomes" id="UP000823872"/>
    </source>
</evidence>
<dbReference type="GeneTree" id="ENSGT00960000186917"/>
<sequence length="50" mass="5820">MEAGEGKERFLKQRKYHSRNYFPNRTCPGLRCGKQQSPKLHGQSQFPLPS</sequence>
<evidence type="ECO:0000313" key="2">
    <source>
        <dbReference type="Ensembl" id="ENSFCTP00005057110.1"/>
    </source>
</evidence>
<keyword evidence="3" id="KW-1185">Reference proteome</keyword>
<protein>
    <submittedName>
        <fullName evidence="2">Uncharacterized protein</fullName>
    </submittedName>
</protein>
<reference evidence="2" key="2">
    <citation type="submission" date="2025-08" db="UniProtKB">
        <authorList>
            <consortium name="Ensembl"/>
        </authorList>
    </citation>
    <scope>IDENTIFICATION</scope>
    <source>
        <strain evidence="2">breed Abyssinian</strain>
    </source>
</reference>
<name>A0ABI8AD43_FELCA</name>
<dbReference type="Proteomes" id="UP000823872">
    <property type="component" value="Chromosome A1"/>
</dbReference>
<evidence type="ECO:0000256" key="1">
    <source>
        <dbReference type="SAM" id="MobiDB-lite"/>
    </source>
</evidence>
<reference evidence="2 3" key="1">
    <citation type="submission" date="2021-02" db="EMBL/GenBank/DDBJ databases">
        <title>Safari Cat Assemblies.</title>
        <authorList>
            <person name="Bredemeyer K.R."/>
            <person name="Murphy W.J."/>
        </authorList>
    </citation>
    <scope>NUCLEOTIDE SEQUENCE [LARGE SCALE GENOMIC DNA]</scope>
</reference>
<feature type="region of interest" description="Disordered" evidence="1">
    <location>
        <begin position="27"/>
        <end position="50"/>
    </location>
</feature>
<organism evidence="2 3">
    <name type="scientific">Felis catus</name>
    <name type="common">Cat</name>
    <name type="synonym">Felis silvestris catus</name>
    <dbReference type="NCBI Taxonomy" id="9685"/>
    <lineage>
        <taxon>Eukaryota</taxon>
        <taxon>Metazoa</taxon>
        <taxon>Chordata</taxon>
        <taxon>Craniata</taxon>
        <taxon>Vertebrata</taxon>
        <taxon>Euteleostomi</taxon>
        <taxon>Mammalia</taxon>
        <taxon>Eutheria</taxon>
        <taxon>Laurasiatheria</taxon>
        <taxon>Carnivora</taxon>
        <taxon>Feliformia</taxon>
        <taxon>Felidae</taxon>
        <taxon>Felinae</taxon>
        <taxon>Felis</taxon>
    </lineage>
</organism>